<accession>A0A7J6KYV2</accession>
<protein>
    <recommendedName>
        <fullName evidence="7">EGF-like domain-containing protein</fullName>
    </recommendedName>
</protein>
<evidence type="ECO:0000256" key="2">
    <source>
        <dbReference type="SAM" id="Phobius"/>
    </source>
</evidence>
<evidence type="ECO:0000313" key="6">
    <source>
        <dbReference type="Proteomes" id="UP000572268"/>
    </source>
</evidence>
<feature type="transmembrane region" description="Helical" evidence="2">
    <location>
        <begin position="55"/>
        <end position="78"/>
    </location>
</feature>
<organism evidence="3 5">
    <name type="scientific">Perkinsus olseni</name>
    <name type="common">Perkinsus atlanticus</name>
    <dbReference type="NCBI Taxonomy" id="32597"/>
    <lineage>
        <taxon>Eukaryota</taxon>
        <taxon>Sar</taxon>
        <taxon>Alveolata</taxon>
        <taxon>Perkinsozoa</taxon>
        <taxon>Perkinsea</taxon>
        <taxon>Perkinsida</taxon>
        <taxon>Perkinsidae</taxon>
        <taxon>Perkinsus</taxon>
    </lineage>
</organism>
<evidence type="ECO:0000313" key="4">
    <source>
        <dbReference type="EMBL" id="KAF4654314.1"/>
    </source>
</evidence>
<evidence type="ECO:0000256" key="1">
    <source>
        <dbReference type="SAM" id="MobiDB-lite"/>
    </source>
</evidence>
<evidence type="ECO:0000313" key="3">
    <source>
        <dbReference type="EMBL" id="KAF4652330.1"/>
    </source>
</evidence>
<reference evidence="5 6" key="1">
    <citation type="submission" date="2020-04" db="EMBL/GenBank/DDBJ databases">
        <title>Perkinsus olseni comparative genomics.</title>
        <authorList>
            <person name="Bogema D.R."/>
        </authorList>
    </citation>
    <scope>NUCLEOTIDE SEQUENCE [LARGE SCALE GENOMIC DNA]</scope>
    <source>
        <strain evidence="3">ATCC PRA-179</strain>
        <strain evidence="4">ATCC PRA-31</strain>
    </source>
</reference>
<dbReference type="AlphaFoldDB" id="A0A7J6KYV2"/>
<dbReference type="EMBL" id="JABAHT010000736">
    <property type="protein sequence ID" value="KAF4652330.1"/>
    <property type="molecule type" value="Genomic_DNA"/>
</dbReference>
<proteinExistence type="predicted"/>
<feature type="compositionally biased region" description="Basic and acidic residues" evidence="1">
    <location>
        <begin position="113"/>
        <end position="122"/>
    </location>
</feature>
<sequence length="122" mass="13539">MVVATDLQAKLFFGMRCFLPDPEVVCGNDGHCVGRGCVCDFWTEGQRCEHYSWPVWLFISLAILLTVTVLVWAAMCGVRSCKSHRQVRVKSESATRGSYDRNGGLGPVPLPQHAEESIHPFA</sequence>
<feature type="region of interest" description="Disordered" evidence="1">
    <location>
        <begin position="87"/>
        <end position="122"/>
    </location>
</feature>
<gene>
    <name evidence="4" type="ORF">FOL46_008777</name>
    <name evidence="3" type="ORF">FOZ61_009758</name>
</gene>
<keyword evidence="2" id="KW-0472">Membrane</keyword>
<name>A0A7J6KYV2_PEROL</name>
<keyword evidence="2" id="KW-0812">Transmembrane</keyword>
<dbReference type="Proteomes" id="UP000570595">
    <property type="component" value="Unassembled WGS sequence"/>
</dbReference>
<dbReference type="Proteomes" id="UP000572268">
    <property type="component" value="Unassembled WGS sequence"/>
</dbReference>
<evidence type="ECO:0000313" key="5">
    <source>
        <dbReference type="Proteomes" id="UP000570595"/>
    </source>
</evidence>
<dbReference type="EMBL" id="JABANN010000731">
    <property type="protein sequence ID" value="KAF4654314.1"/>
    <property type="molecule type" value="Genomic_DNA"/>
</dbReference>
<evidence type="ECO:0008006" key="7">
    <source>
        <dbReference type="Google" id="ProtNLM"/>
    </source>
</evidence>
<keyword evidence="2" id="KW-1133">Transmembrane helix</keyword>
<comment type="caution">
    <text evidence="3">The sequence shown here is derived from an EMBL/GenBank/DDBJ whole genome shotgun (WGS) entry which is preliminary data.</text>
</comment>